<protein>
    <submittedName>
        <fullName evidence="1">Uncharacterized protein</fullName>
    </submittedName>
</protein>
<gene>
    <name evidence="1" type="ORF">SAE02_25180</name>
</gene>
<dbReference type="RefSeq" id="WP_044428080.1">
    <property type="nucleotide sequence ID" value="NZ_BJYZ01000009.1"/>
</dbReference>
<dbReference type="OrthoDB" id="7579869at2"/>
<dbReference type="AlphaFoldDB" id="A0A512DQC8"/>
<evidence type="ECO:0000313" key="2">
    <source>
        <dbReference type="Proteomes" id="UP000321523"/>
    </source>
</evidence>
<sequence>MFRRSTALSAGRYPIPNLDLNYAATGALSGIETFTRASSAWAFNQTGTLSQYAANTPRFDYDPATLASRGLLVEEQRTNLLLNSNTFSAWSNSGLSVTGSSGTAPSGSNDAWLLGAGVAEGRGALIVAIPADTTVYAYSIHLKAGSSAVTDIRLSFVGGSEYDARVTWATAGISVKKGTHAFSPSLQNIGGGWYRAVMGVANTSRTQVLPYIFPAGQGTSATGNVLAFGAQLEAGSFATSYIPTTSASATRAADTCSISLGAFGYDSAEGTLFAEFLRSAGTNSQQGRAASLSNGSNANLIEIYQAGAATPLGQIYSDGNVQAQFGAAGGAPDTVQRAAIAWAAGASAFCAGGTTVQADTSTVAPPVTSLRVGDRWDGARNLNGNIRRIAYYPRALETAILGRITS</sequence>
<keyword evidence="2" id="KW-1185">Reference proteome</keyword>
<accession>A0A512DQC8</accession>
<dbReference type="EMBL" id="BJYZ01000009">
    <property type="protein sequence ID" value="GEO38370.1"/>
    <property type="molecule type" value="Genomic_DNA"/>
</dbReference>
<dbReference type="Proteomes" id="UP000321523">
    <property type="component" value="Unassembled WGS sequence"/>
</dbReference>
<comment type="caution">
    <text evidence="1">The sequence shown here is derived from an EMBL/GenBank/DDBJ whole genome shotgun (WGS) entry which is preliminary data.</text>
</comment>
<reference evidence="1 2" key="1">
    <citation type="submission" date="2019-07" db="EMBL/GenBank/DDBJ databases">
        <title>Whole genome shotgun sequence of Skermanella aerolata NBRC 106429.</title>
        <authorList>
            <person name="Hosoyama A."/>
            <person name="Uohara A."/>
            <person name="Ohji S."/>
            <person name="Ichikawa N."/>
        </authorList>
    </citation>
    <scope>NUCLEOTIDE SEQUENCE [LARGE SCALE GENOMIC DNA]</scope>
    <source>
        <strain evidence="1 2">NBRC 106429</strain>
    </source>
</reference>
<evidence type="ECO:0000313" key="1">
    <source>
        <dbReference type="EMBL" id="GEO38370.1"/>
    </source>
</evidence>
<proteinExistence type="predicted"/>
<organism evidence="1 2">
    <name type="scientific">Skermanella aerolata</name>
    <dbReference type="NCBI Taxonomy" id="393310"/>
    <lineage>
        <taxon>Bacteria</taxon>
        <taxon>Pseudomonadati</taxon>
        <taxon>Pseudomonadota</taxon>
        <taxon>Alphaproteobacteria</taxon>
        <taxon>Rhodospirillales</taxon>
        <taxon>Azospirillaceae</taxon>
        <taxon>Skermanella</taxon>
    </lineage>
</organism>
<name>A0A512DQC8_9PROT</name>